<dbReference type="UniPathway" id="UPA00079"/>
<evidence type="ECO:0000313" key="6">
    <source>
        <dbReference type="Proteomes" id="UP000265801"/>
    </source>
</evidence>
<comment type="subunit">
    <text evidence="3">Monomer.</text>
</comment>
<dbReference type="HAMAP" id="MF_01660">
    <property type="entry name" value="MenH"/>
    <property type="match status" value="1"/>
</dbReference>
<dbReference type="AlphaFoldDB" id="A0A3A1R164"/>
<gene>
    <name evidence="3 5" type="primary">menH</name>
    <name evidence="5" type="ORF">D3H55_06990</name>
</gene>
<evidence type="ECO:0000256" key="2">
    <source>
        <dbReference type="ARBA" id="ARBA00023239"/>
    </source>
</evidence>
<dbReference type="NCBIfam" id="TIGR03695">
    <property type="entry name" value="menH_SHCHC"/>
    <property type="match status" value="1"/>
</dbReference>
<dbReference type="GO" id="GO:0009234">
    <property type="term" value="P:menaquinone biosynthetic process"/>
    <property type="evidence" value="ECO:0007669"/>
    <property type="project" value="UniProtKB-UniRule"/>
</dbReference>
<keyword evidence="6" id="KW-1185">Reference proteome</keyword>
<dbReference type="Pfam" id="PF00561">
    <property type="entry name" value="Abhydrolase_1"/>
    <property type="match status" value="1"/>
</dbReference>
<keyword evidence="2 3" id="KW-0456">Lyase</keyword>
<dbReference type="RefSeq" id="WP_119546188.1">
    <property type="nucleotide sequence ID" value="NZ_QXIR01000007.1"/>
</dbReference>
<comment type="caution">
    <text evidence="5">The sequence shown here is derived from an EMBL/GenBank/DDBJ whole genome shotgun (WGS) entry which is preliminary data.</text>
</comment>
<comment type="catalytic activity">
    <reaction evidence="3">
        <text>5-enolpyruvoyl-6-hydroxy-2-succinyl-cyclohex-3-ene-1-carboxylate = (1R,6R)-6-hydroxy-2-succinyl-cyclohexa-2,4-diene-1-carboxylate + pyruvate</text>
        <dbReference type="Rhea" id="RHEA:25597"/>
        <dbReference type="ChEBI" id="CHEBI:15361"/>
        <dbReference type="ChEBI" id="CHEBI:58689"/>
        <dbReference type="ChEBI" id="CHEBI:58818"/>
        <dbReference type="EC" id="4.2.99.20"/>
    </reaction>
</comment>
<dbReference type="InterPro" id="IPR022485">
    <property type="entry name" value="SHCHC_synthase_MenH"/>
</dbReference>
<sequence length="268" mass="29833">MFLSINGLQYHIEVRGEGPPLLLLHGFTGDGSTWECVLPFLKEFQTITVDLLGHGLTDSPDTPERYHIEQAANDLNQILYQLNYEEVYLLGYSMGGRLALGFTAAYPALVKALILESSSPGLKTEEERIQRISGDERLAERILSRGLNDFIGYWENIPLFSSQKSLPYDVQEEIRQNRLSQNPIGLANSLRGMGTGSQPSYWDELKSLSMDMLFIAGGLDTKFCMIAKEMEKGVKNAEAAIIDGAGHALHVEEPEKFGTIVSEFLKNT</sequence>
<evidence type="ECO:0000256" key="1">
    <source>
        <dbReference type="ARBA" id="ARBA00022428"/>
    </source>
</evidence>
<protein>
    <recommendedName>
        <fullName evidence="3">Putative 2-succinyl-6-hydroxy-2,4-cyclohexadiene-1-carboxylate synthase</fullName>
        <shortName evidence="3">SHCHC synthase</shortName>
        <ecNumber evidence="3">4.2.99.20</ecNumber>
    </recommendedName>
</protein>
<dbReference type="EC" id="4.2.99.20" evidence="3"/>
<comment type="pathway">
    <text evidence="3">Quinol/quinone metabolism; menaquinone biosynthesis.</text>
</comment>
<comment type="pathway">
    <text evidence="3">Quinol/quinone metabolism; 1,4-dihydroxy-2-naphthoate biosynthesis; 1,4-dihydroxy-2-naphthoate from chorismate: step 3/7.</text>
</comment>
<dbReference type="Gene3D" id="3.40.50.1820">
    <property type="entry name" value="alpha/beta hydrolase"/>
    <property type="match status" value="1"/>
</dbReference>
<evidence type="ECO:0000313" key="5">
    <source>
        <dbReference type="EMBL" id="RIW35623.1"/>
    </source>
</evidence>
<name>A0A3A1R164_9BACI</name>
<evidence type="ECO:0000256" key="3">
    <source>
        <dbReference type="HAMAP-Rule" id="MF_01660"/>
    </source>
</evidence>
<proteinExistence type="inferred from homology"/>
<dbReference type="GO" id="GO:0070205">
    <property type="term" value="F:2-succinyl-6-hydroxy-2,4-cyclohexadiene-1-carboxylate synthase activity"/>
    <property type="evidence" value="ECO:0007669"/>
    <property type="project" value="UniProtKB-UniRule"/>
</dbReference>
<keyword evidence="1 3" id="KW-0474">Menaquinone biosynthesis</keyword>
<accession>A0A3A1R164</accession>
<dbReference type="UniPathway" id="UPA01057">
    <property type="reaction ID" value="UER00900"/>
</dbReference>
<feature type="domain" description="AB hydrolase-1" evidence="4">
    <location>
        <begin position="19"/>
        <end position="254"/>
    </location>
</feature>
<dbReference type="PANTHER" id="PTHR42916:SF1">
    <property type="entry name" value="PROTEIN PHYLLO, CHLOROPLASTIC"/>
    <property type="match status" value="1"/>
</dbReference>
<comment type="similarity">
    <text evidence="3">Belongs to the AB hydrolase superfamily. MenH family.</text>
</comment>
<dbReference type="InterPro" id="IPR029058">
    <property type="entry name" value="AB_hydrolase_fold"/>
</dbReference>
<organism evidence="5 6">
    <name type="scientific">Bacillus salacetis</name>
    <dbReference type="NCBI Taxonomy" id="2315464"/>
    <lineage>
        <taxon>Bacteria</taxon>
        <taxon>Bacillati</taxon>
        <taxon>Bacillota</taxon>
        <taxon>Bacilli</taxon>
        <taxon>Bacillales</taxon>
        <taxon>Bacillaceae</taxon>
        <taxon>Bacillus</taxon>
    </lineage>
</organism>
<dbReference type="PRINTS" id="PR00111">
    <property type="entry name" value="ABHYDROLASE"/>
</dbReference>
<evidence type="ECO:0000259" key="4">
    <source>
        <dbReference type="Pfam" id="PF00561"/>
    </source>
</evidence>
<dbReference type="InterPro" id="IPR000073">
    <property type="entry name" value="AB_hydrolase_1"/>
</dbReference>
<comment type="function">
    <text evidence="3">Catalyzes a proton abstraction reaction that results in 2,5-elimination of pyruvate from 2-succinyl-5-enolpyruvyl-6-hydroxy-3-cyclohexene-1-carboxylate (SEPHCHC) and the formation of 2-succinyl-6-hydroxy-2,4-cyclohexadiene-1-carboxylate (SHCHC).</text>
</comment>
<dbReference type="SUPFAM" id="SSF53474">
    <property type="entry name" value="alpha/beta-Hydrolases"/>
    <property type="match status" value="1"/>
</dbReference>
<dbReference type="Proteomes" id="UP000265801">
    <property type="component" value="Unassembled WGS sequence"/>
</dbReference>
<dbReference type="EMBL" id="QXIR01000007">
    <property type="protein sequence ID" value="RIW35623.1"/>
    <property type="molecule type" value="Genomic_DNA"/>
</dbReference>
<dbReference type="OrthoDB" id="9808398at2"/>
<reference evidence="5 6" key="1">
    <citation type="submission" date="2018-09" db="EMBL/GenBank/DDBJ databases">
        <title>Bacillus saliacetes sp. nov., isolated from Thai shrimp paste (Ka-pi).</title>
        <authorList>
            <person name="Daroonpunt R."/>
            <person name="Tanasupawat S."/>
            <person name="Yiamsombut S."/>
        </authorList>
    </citation>
    <scope>NUCLEOTIDE SEQUENCE [LARGE SCALE GENOMIC DNA]</scope>
    <source>
        <strain evidence="5 6">SKP7-4</strain>
    </source>
</reference>
<dbReference type="PANTHER" id="PTHR42916">
    <property type="entry name" value="2-SUCCINYL-5-ENOLPYRUVYL-6-HYDROXY-3-CYCLOHEXENE-1-CARBOXYLATE SYNTHASE"/>
    <property type="match status" value="1"/>
</dbReference>